<dbReference type="HOGENOM" id="CLU_007537_0_0_1"/>
<keyword evidence="20" id="KW-0333">Golgi apparatus</keyword>
<dbReference type="InterPro" id="IPR035892">
    <property type="entry name" value="C2_domain_sf"/>
</dbReference>
<dbReference type="InterPro" id="IPR008271">
    <property type="entry name" value="Ser/Thr_kinase_AS"/>
</dbReference>
<evidence type="ECO:0000256" key="7">
    <source>
        <dbReference type="ARBA" id="ARBA00022481"/>
    </source>
</evidence>
<dbReference type="SUPFAM" id="SSF46565">
    <property type="entry name" value="Chaperone J-domain"/>
    <property type="match status" value="1"/>
</dbReference>
<feature type="region of interest" description="Disordered" evidence="33">
    <location>
        <begin position="323"/>
        <end position="381"/>
    </location>
</feature>
<dbReference type="PROSITE" id="PS51182">
    <property type="entry name" value="C2_TENSIN"/>
    <property type="match status" value="1"/>
</dbReference>
<dbReference type="GO" id="GO:0045747">
    <property type="term" value="P:positive regulation of Notch signaling pathway"/>
    <property type="evidence" value="ECO:0007669"/>
    <property type="project" value="TreeGrafter"/>
</dbReference>
<dbReference type="InterPro" id="IPR029021">
    <property type="entry name" value="Prot-tyrosine_phosphatase-like"/>
</dbReference>
<evidence type="ECO:0000256" key="28">
    <source>
        <dbReference type="ARBA" id="ARBA00064305"/>
    </source>
</evidence>
<evidence type="ECO:0000256" key="12">
    <source>
        <dbReference type="ARBA" id="ARBA00022737"/>
    </source>
</evidence>
<protein>
    <recommendedName>
        <fullName evidence="30">Auxilin</fullName>
        <ecNumber evidence="6">2.7.11.1</ecNumber>
    </recommendedName>
    <alternativeName>
        <fullName evidence="29">Cyclin-G-associated kinase</fullName>
    </alternativeName>
    <alternativeName>
        <fullName evidence="32">DnaJ homolog subfamily C member 26</fullName>
    </alternativeName>
    <alternativeName>
        <fullName evidence="31">DnaJ homolog subfamily C member 6</fullName>
    </alternativeName>
</protein>
<dbReference type="SUPFAM" id="SSF52799">
    <property type="entry name" value="(Phosphotyrosine protein) phosphatases II"/>
    <property type="match status" value="1"/>
</dbReference>
<comment type="catalytic activity">
    <reaction evidence="26">
        <text>L-seryl-[protein] + ATP = O-phospho-L-seryl-[protein] + ADP + H(+)</text>
        <dbReference type="Rhea" id="RHEA:17989"/>
        <dbReference type="Rhea" id="RHEA-COMP:9863"/>
        <dbReference type="Rhea" id="RHEA-COMP:11604"/>
        <dbReference type="ChEBI" id="CHEBI:15378"/>
        <dbReference type="ChEBI" id="CHEBI:29999"/>
        <dbReference type="ChEBI" id="CHEBI:30616"/>
        <dbReference type="ChEBI" id="CHEBI:83421"/>
        <dbReference type="ChEBI" id="CHEBI:456216"/>
        <dbReference type="EC" id="2.7.11.1"/>
    </reaction>
</comment>
<feature type="compositionally biased region" description="Low complexity" evidence="33">
    <location>
        <begin position="1022"/>
        <end position="1043"/>
    </location>
</feature>
<comment type="subcellular location">
    <subcellularLocation>
        <location evidence="2">Cell junction</location>
        <location evidence="2">Focal adhesion</location>
    </subcellularLocation>
    <subcellularLocation>
        <location evidence="3">Cytoplasm</location>
        <location evidence="3">Perinuclear region</location>
    </subcellularLocation>
    <subcellularLocation>
        <location evidence="1">Cytoplasmic vesicle</location>
        <location evidence="1">Clathrin-coated vesicle</location>
    </subcellularLocation>
    <subcellularLocation>
        <location evidence="4">Golgi apparatus</location>
        <location evidence="4">trans-Golgi network</location>
    </subcellularLocation>
</comment>
<dbReference type="CDD" id="cd06257">
    <property type="entry name" value="DnaJ"/>
    <property type="match status" value="1"/>
</dbReference>
<dbReference type="PANTHER" id="PTHR22967">
    <property type="entry name" value="SERINE/THREONINE PROTEIN KINASE"/>
    <property type="match status" value="1"/>
</dbReference>
<evidence type="ECO:0000259" key="36">
    <source>
        <dbReference type="PROSITE" id="PS50076"/>
    </source>
</evidence>
<dbReference type="Proteomes" id="UP000014500">
    <property type="component" value="Unassembled WGS sequence"/>
</dbReference>
<feature type="domain" description="J" evidence="36">
    <location>
        <begin position="1148"/>
        <end position="1215"/>
    </location>
</feature>
<dbReference type="Pfam" id="PF10409">
    <property type="entry name" value="PTEN_C2"/>
    <property type="match status" value="1"/>
</dbReference>
<dbReference type="GO" id="GO:0005794">
    <property type="term" value="C:Golgi apparatus"/>
    <property type="evidence" value="ECO:0007669"/>
    <property type="project" value="UniProtKB-SubCell"/>
</dbReference>
<dbReference type="EMBL" id="JH431979">
    <property type="status" value="NOT_ANNOTATED_CDS"/>
    <property type="molecule type" value="Genomic_DNA"/>
</dbReference>
<evidence type="ECO:0000256" key="13">
    <source>
        <dbReference type="ARBA" id="ARBA00022741"/>
    </source>
</evidence>
<evidence type="ECO:0000256" key="32">
    <source>
        <dbReference type="ARBA" id="ARBA00076380"/>
    </source>
</evidence>
<keyword evidence="7" id="KW-0488">Methylation</keyword>
<dbReference type="GO" id="GO:0005925">
    <property type="term" value="C:focal adhesion"/>
    <property type="evidence" value="ECO:0007669"/>
    <property type="project" value="UniProtKB-SubCell"/>
</dbReference>
<feature type="region of interest" description="Disordered" evidence="33">
    <location>
        <begin position="762"/>
        <end position="788"/>
    </location>
</feature>
<evidence type="ECO:0000256" key="3">
    <source>
        <dbReference type="ARBA" id="ARBA00004556"/>
    </source>
</evidence>
<evidence type="ECO:0000256" key="17">
    <source>
        <dbReference type="ARBA" id="ARBA00022912"/>
    </source>
</evidence>
<dbReference type="STRING" id="126957.T1JLE5"/>
<evidence type="ECO:0000256" key="5">
    <source>
        <dbReference type="ARBA" id="ARBA00005490"/>
    </source>
</evidence>
<feature type="region of interest" description="Disordered" evidence="33">
    <location>
        <begin position="853"/>
        <end position="932"/>
    </location>
</feature>
<keyword evidence="22" id="KW-0143">Chaperone</keyword>
<feature type="region of interest" description="Disordered" evidence="33">
    <location>
        <begin position="944"/>
        <end position="966"/>
    </location>
</feature>
<dbReference type="PROSITE" id="PS50076">
    <property type="entry name" value="DNAJ_2"/>
    <property type="match status" value="1"/>
</dbReference>
<keyword evidence="19" id="KW-0007">Acetylation</keyword>
<dbReference type="SMART" id="SM00220">
    <property type="entry name" value="S_TKc"/>
    <property type="match status" value="1"/>
</dbReference>
<feature type="compositionally biased region" description="Polar residues" evidence="33">
    <location>
        <begin position="1048"/>
        <end position="1065"/>
    </location>
</feature>
<evidence type="ECO:0000256" key="26">
    <source>
        <dbReference type="ARBA" id="ARBA00048679"/>
    </source>
</evidence>
<feature type="region of interest" description="Disordered" evidence="33">
    <location>
        <begin position="984"/>
        <end position="1074"/>
    </location>
</feature>
<dbReference type="SUPFAM" id="SSF49562">
    <property type="entry name" value="C2 domain (Calcium/lipid-binding domain, CaLB)"/>
    <property type="match status" value="1"/>
</dbReference>
<keyword evidence="9" id="KW-0723">Serine/threonine-protein kinase</keyword>
<feature type="domain" description="Phosphatase tensin-type" evidence="37">
    <location>
        <begin position="405"/>
        <end position="572"/>
    </location>
</feature>
<evidence type="ECO:0000256" key="24">
    <source>
        <dbReference type="ARBA" id="ARBA00023329"/>
    </source>
</evidence>
<feature type="domain" description="Tyrosine specific protein phosphatases" evidence="35">
    <location>
        <begin position="489"/>
        <end position="560"/>
    </location>
</feature>
<keyword evidence="17" id="KW-0904">Protein phosphatase</keyword>
<sequence>MTDLFKSALGYLSGSNTRDDNEFVGQIVELGNVKFRIKRVIAEGGFAFVFVAQDINSGKEYALKRLLAGDEDTKKAIMQEIALLKKLSGHPNVIQYYSAAAVEKERSEHGKAEFLILTELCTGGLIDVLKARRRSLPFDQVLRVFYQTCQAVQKMHSQSPPIIHRDLKIENLLLTAKGEIKLCDFGSATLIAHQPDNSWTAIQRSLVEDEMAKNTTPMYRAPEMLDTYNNFVINEAVDIWALGCILFMLCFMEHPFEDSAKLRILNAKYNIPVNDTEFDLLHDLIHGMLQVDPAERPKINDITERLSEIGEARQINFEQPLPFGQAAASSPNSPAHTPVVNRASPTMQQHHQAPLPEQHANSPQIPNHQPPSGQGSGSFFNSLRGGAGSLLKNIRDTSSKVMQTVQQSIARSDLDISYITSRIAVMSFPAEGIESAYRNHIDDVRGLLDTRHGNHYWIYNVSGRSYSPAKFGGRVAECGWPAKRAPSLKTLFNICKNMLQWLNHSAKNMCVVHCLDGKASSAVVVCAFLMFCHALESPEQAVKVFTHRRCTPNLSASQFRYIRYIKAVSAKPPILPHQHPVLLSTVTIQPVPLFTKARDGCRPFLEVFSGDKKILNTCQDYEKMRHFSSMDERIVFPINLSINSDVTLVLAHARSTLGGKMKGTVTPIRMFEIQFHTGFLEDKSHIVFTSDELDFIEDPDGIPSNFQVTLNFSVVSTENSRAALESVPWESTGNEEAKPNLVFISEEEMETFTEQFGGICFTGEKPPATASPKPARPPPPRPAPPKIAAQPDASEFITSLHWDIGDDSPPDAINLPTDDKLVEDEDQIGDLLDLNKMSSARKAESATLLDIGMDMRPPQREPSNFDLLSNASFQPPGMPGQFSNGVDLLGATSDPKGNNSTGDKFDPFQSGSNGSPFGDEPSPTKSIPSVQEPSLMGSWESVFTPTTVSGSQTSRLNTGSIPRNASTPNLEAVRAAANQDPFAELGNLSGLSGKDRVSWGSKAPPSTPSPGWQQQVGGPVHQRQWQQQQQQTKSTPTTPQHTPQPTPRSNYNRSHFDNVTGQKEGTGTWGPKPKLAGDEFGDLLGSQGFAFTGKKNDGPTSINSLRKEQLTKELDPDRLKIMEWVEGKQRNIRALLSSLHTVIWDSEGRWNVIGIHQLVEPSDVKKYYRKACLAIHPDKQVGTENEELAKMIFMELNDAWTEFENSDQQSLFSTK</sequence>
<keyword evidence="16" id="KW-0067">ATP-binding</keyword>
<dbReference type="FunFam" id="3.90.190.10:FF:000255">
    <property type="entry name" value="putative tyrosine-protein phosphatase auxilin"/>
    <property type="match status" value="1"/>
</dbReference>
<evidence type="ECO:0000256" key="16">
    <source>
        <dbReference type="ARBA" id="ARBA00022840"/>
    </source>
</evidence>
<dbReference type="PROSITE" id="PS50056">
    <property type="entry name" value="TYR_PHOSPHATASE_2"/>
    <property type="match status" value="1"/>
</dbReference>
<dbReference type="FunFam" id="1.10.287.110:FF:000002">
    <property type="entry name" value="putative tyrosine-protein phosphatase auxilin isoform X2"/>
    <property type="match status" value="1"/>
</dbReference>
<evidence type="ECO:0000256" key="2">
    <source>
        <dbReference type="ARBA" id="ARBA00004246"/>
    </source>
</evidence>
<dbReference type="PROSITE" id="PS51181">
    <property type="entry name" value="PPASE_TENSIN"/>
    <property type="match status" value="1"/>
</dbReference>
<keyword evidence="40" id="KW-1185">Reference proteome</keyword>
<dbReference type="PROSITE" id="PS50011">
    <property type="entry name" value="PROTEIN_KINASE_DOM"/>
    <property type="match status" value="1"/>
</dbReference>
<dbReference type="EC" id="2.7.11.1" evidence="6"/>
<feature type="domain" description="C2 tensin-type" evidence="38">
    <location>
        <begin position="578"/>
        <end position="715"/>
    </location>
</feature>
<evidence type="ECO:0000259" key="34">
    <source>
        <dbReference type="PROSITE" id="PS50011"/>
    </source>
</evidence>
<evidence type="ECO:0000256" key="31">
    <source>
        <dbReference type="ARBA" id="ARBA00075670"/>
    </source>
</evidence>
<evidence type="ECO:0000256" key="9">
    <source>
        <dbReference type="ARBA" id="ARBA00022527"/>
    </source>
</evidence>
<evidence type="ECO:0000256" key="21">
    <source>
        <dbReference type="ARBA" id="ARBA00023036"/>
    </source>
</evidence>
<evidence type="ECO:0000313" key="39">
    <source>
        <dbReference type="EnsemblMetazoa" id="SMAR014675-PA"/>
    </source>
</evidence>
<evidence type="ECO:0000256" key="10">
    <source>
        <dbReference type="ARBA" id="ARBA00022553"/>
    </source>
</evidence>
<evidence type="ECO:0000256" key="27">
    <source>
        <dbReference type="ARBA" id="ARBA00054326"/>
    </source>
</evidence>
<dbReference type="SMART" id="SM00271">
    <property type="entry name" value="DnaJ"/>
    <property type="match status" value="1"/>
</dbReference>
<keyword evidence="10" id="KW-0597">Phosphoprotein</keyword>
<dbReference type="Pfam" id="PF00069">
    <property type="entry name" value="Pkinase"/>
    <property type="match status" value="1"/>
</dbReference>
<dbReference type="eggNOG" id="KOG2283">
    <property type="taxonomic scope" value="Eukaryota"/>
</dbReference>
<dbReference type="GO" id="GO:0035612">
    <property type="term" value="F:AP-2 adaptor complex binding"/>
    <property type="evidence" value="ECO:0007669"/>
    <property type="project" value="TreeGrafter"/>
</dbReference>
<dbReference type="InterPro" id="IPR011009">
    <property type="entry name" value="Kinase-like_dom_sf"/>
</dbReference>
<evidence type="ECO:0000256" key="19">
    <source>
        <dbReference type="ARBA" id="ARBA00022990"/>
    </source>
</evidence>
<dbReference type="OMA" id="HYKNTNL"/>
<evidence type="ECO:0000259" key="37">
    <source>
        <dbReference type="PROSITE" id="PS51181"/>
    </source>
</evidence>
<dbReference type="GO" id="GO:0004721">
    <property type="term" value="F:phosphoprotein phosphatase activity"/>
    <property type="evidence" value="ECO:0007669"/>
    <property type="project" value="UniProtKB-KW"/>
</dbReference>
<comment type="function">
    <text evidence="27">Associates with cyclin G and CDK5. Seems to act as an auxilin homolog that is involved in the uncoating of clathrin-coated vesicles by Hsc70 in non-neuronal cells. Expression oscillates slightly during the cell cycle, peaking at G1. May play a role in clathrin-mediated endocytosis and intracellular trafficking, and in the dynamics of clathrin assembly/disassembly.</text>
</comment>
<dbReference type="PANTHER" id="PTHR22967:SF105">
    <property type="entry name" value="CYCLIN-G-ASSOCIATED KINASE"/>
    <property type="match status" value="1"/>
</dbReference>
<evidence type="ECO:0000256" key="30">
    <source>
        <dbReference type="ARBA" id="ARBA00069335"/>
    </source>
</evidence>
<dbReference type="EnsemblMetazoa" id="SMAR014675-RA">
    <property type="protein sequence ID" value="SMAR014675-PA"/>
    <property type="gene ID" value="SMAR014675"/>
</dbReference>
<keyword evidence="24" id="KW-0968">Cytoplasmic vesicle</keyword>
<evidence type="ECO:0000256" key="11">
    <source>
        <dbReference type="ARBA" id="ARBA00022679"/>
    </source>
</evidence>
<feature type="compositionally biased region" description="Polar residues" evidence="33">
    <location>
        <begin position="359"/>
        <end position="381"/>
    </location>
</feature>
<evidence type="ECO:0000256" key="22">
    <source>
        <dbReference type="ARBA" id="ARBA00023186"/>
    </source>
</evidence>
<name>T1JLE5_STRMM</name>
<evidence type="ECO:0000256" key="14">
    <source>
        <dbReference type="ARBA" id="ARBA00022777"/>
    </source>
</evidence>
<dbReference type="Gene3D" id="3.90.190.10">
    <property type="entry name" value="Protein tyrosine phosphatase superfamily"/>
    <property type="match status" value="1"/>
</dbReference>
<reference evidence="39" key="2">
    <citation type="submission" date="2015-02" db="UniProtKB">
        <authorList>
            <consortium name="EnsemblMetazoa"/>
        </authorList>
    </citation>
    <scope>IDENTIFICATION</scope>
</reference>
<feature type="compositionally biased region" description="Polar residues" evidence="33">
    <location>
        <begin position="923"/>
        <end position="932"/>
    </location>
</feature>
<keyword evidence="18" id="KW-0965">Cell junction</keyword>
<evidence type="ECO:0000256" key="33">
    <source>
        <dbReference type="SAM" id="MobiDB-lite"/>
    </source>
</evidence>
<dbReference type="SUPFAM" id="SSF56112">
    <property type="entry name" value="Protein kinase-like (PK-like)"/>
    <property type="match status" value="1"/>
</dbReference>
<evidence type="ECO:0000256" key="6">
    <source>
        <dbReference type="ARBA" id="ARBA00012513"/>
    </source>
</evidence>
<reference evidence="40" key="1">
    <citation type="submission" date="2011-05" db="EMBL/GenBank/DDBJ databases">
        <authorList>
            <person name="Richards S.R."/>
            <person name="Qu J."/>
            <person name="Jiang H."/>
            <person name="Jhangiani S.N."/>
            <person name="Agravi P."/>
            <person name="Goodspeed R."/>
            <person name="Gross S."/>
            <person name="Mandapat C."/>
            <person name="Jackson L."/>
            <person name="Mathew T."/>
            <person name="Pu L."/>
            <person name="Thornton R."/>
            <person name="Saada N."/>
            <person name="Wilczek-Boney K.B."/>
            <person name="Lee S."/>
            <person name="Kovar C."/>
            <person name="Wu Y."/>
            <person name="Scherer S.E."/>
            <person name="Worley K.C."/>
            <person name="Muzny D.M."/>
            <person name="Gibbs R."/>
        </authorList>
    </citation>
    <scope>NUCLEOTIDE SEQUENCE</scope>
    <source>
        <strain evidence="40">Brora</strain>
    </source>
</reference>
<dbReference type="InterPro" id="IPR029023">
    <property type="entry name" value="Tensin_phosphatase"/>
</dbReference>
<evidence type="ECO:0000256" key="15">
    <source>
        <dbReference type="ARBA" id="ARBA00022801"/>
    </source>
</evidence>
<keyword evidence="21" id="KW-0729">SH3-binding</keyword>
<comment type="subunit">
    <text evidence="28">Forms a complex composed of HSPA8, CLTC and DNAJC6. Interacts with HSPA8/HSC70 in an ATP-dependent manner; this interaction stimulates the HSPA8's ATPase activity. Interacts with CLTC; this interaction produces a local change in heavy-chain contacts, creating a detectable global distortion of the clathrin coat. Interacts with AP2A2. Interacts with DNM1(GTP-bound form); this interaction allows clathrin-coated vesicle (CCV) formation at the plasma membrane.</text>
</comment>
<dbReference type="AlphaFoldDB" id="T1JLE5"/>
<dbReference type="GO" id="GO:0048471">
    <property type="term" value="C:perinuclear region of cytoplasm"/>
    <property type="evidence" value="ECO:0007669"/>
    <property type="project" value="UniProtKB-SubCell"/>
</dbReference>
<dbReference type="InterPro" id="IPR001623">
    <property type="entry name" value="DnaJ_domain"/>
</dbReference>
<evidence type="ECO:0000259" key="35">
    <source>
        <dbReference type="PROSITE" id="PS50056"/>
    </source>
</evidence>
<feature type="domain" description="Protein kinase" evidence="34">
    <location>
        <begin position="35"/>
        <end position="309"/>
    </location>
</feature>
<dbReference type="FunFam" id="2.60.40.1110:FF:000001">
    <property type="entry name" value="cyclin-G-associated kinase isoform X2"/>
    <property type="match status" value="1"/>
</dbReference>
<dbReference type="InterPro" id="IPR000719">
    <property type="entry name" value="Prot_kinase_dom"/>
</dbReference>
<comment type="catalytic activity">
    <reaction evidence="25">
        <text>L-threonyl-[protein] + ATP = O-phospho-L-threonyl-[protein] + ADP + H(+)</text>
        <dbReference type="Rhea" id="RHEA:46608"/>
        <dbReference type="Rhea" id="RHEA-COMP:11060"/>
        <dbReference type="Rhea" id="RHEA-COMP:11605"/>
        <dbReference type="ChEBI" id="CHEBI:15378"/>
        <dbReference type="ChEBI" id="CHEBI:30013"/>
        <dbReference type="ChEBI" id="CHEBI:30616"/>
        <dbReference type="ChEBI" id="CHEBI:61977"/>
        <dbReference type="ChEBI" id="CHEBI:456216"/>
        <dbReference type="EC" id="2.7.11.1"/>
    </reaction>
</comment>
<evidence type="ECO:0000256" key="29">
    <source>
        <dbReference type="ARBA" id="ARBA00068393"/>
    </source>
</evidence>
<dbReference type="InterPro" id="IPR036869">
    <property type="entry name" value="J_dom_sf"/>
</dbReference>
<comment type="similarity">
    <text evidence="5">Belongs to the protein kinase superfamily. AGC Ser/Thr protein kinase family. PKC subfamily.</text>
</comment>
<evidence type="ECO:0000256" key="18">
    <source>
        <dbReference type="ARBA" id="ARBA00022949"/>
    </source>
</evidence>
<dbReference type="Gene3D" id="2.60.40.1110">
    <property type="match status" value="1"/>
</dbReference>
<dbReference type="GO" id="GO:0017124">
    <property type="term" value="F:SH3 domain binding"/>
    <property type="evidence" value="ECO:0007669"/>
    <property type="project" value="UniProtKB-KW"/>
</dbReference>
<keyword evidence="23" id="KW-0131">Cell cycle</keyword>
<keyword evidence="14" id="KW-0418">Kinase</keyword>
<evidence type="ECO:0000313" key="40">
    <source>
        <dbReference type="Proteomes" id="UP000014500"/>
    </source>
</evidence>
<dbReference type="InterPro" id="IPR014020">
    <property type="entry name" value="Tensin_C2-dom"/>
</dbReference>
<keyword evidence="8" id="KW-0963">Cytoplasm</keyword>
<dbReference type="Gene3D" id="1.10.510.10">
    <property type="entry name" value="Transferase(Phosphotransferase) domain 1"/>
    <property type="match status" value="1"/>
</dbReference>
<dbReference type="Gene3D" id="1.10.287.110">
    <property type="entry name" value="DnaJ domain"/>
    <property type="match status" value="1"/>
</dbReference>
<dbReference type="GO" id="GO:0030136">
    <property type="term" value="C:clathrin-coated vesicle"/>
    <property type="evidence" value="ECO:0007669"/>
    <property type="project" value="UniProtKB-SubCell"/>
</dbReference>
<keyword evidence="13" id="KW-0547">Nucleotide-binding</keyword>
<dbReference type="GO" id="GO:0004674">
    <property type="term" value="F:protein serine/threonine kinase activity"/>
    <property type="evidence" value="ECO:0007669"/>
    <property type="project" value="UniProtKB-KW"/>
</dbReference>
<feature type="compositionally biased region" description="Pro residues" evidence="33">
    <location>
        <begin position="774"/>
        <end position="785"/>
    </location>
</feature>
<keyword evidence="11" id="KW-0808">Transferase</keyword>
<dbReference type="FunFam" id="1.10.510.10:FF:000228">
    <property type="entry name" value="cyclin-G-associated kinase isoform X1"/>
    <property type="match status" value="1"/>
</dbReference>
<evidence type="ECO:0000256" key="25">
    <source>
        <dbReference type="ARBA" id="ARBA00047899"/>
    </source>
</evidence>
<evidence type="ECO:0000259" key="38">
    <source>
        <dbReference type="PROSITE" id="PS51182"/>
    </source>
</evidence>
<evidence type="ECO:0000256" key="20">
    <source>
        <dbReference type="ARBA" id="ARBA00023034"/>
    </source>
</evidence>
<dbReference type="GO" id="GO:0072583">
    <property type="term" value="P:clathrin-dependent endocytosis"/>
    <property type="evidence" value="ECO:0007669"/>
    <property type="project" value="UniProtKB-ARBA"/>
</dbReference>
<dbReference type="PROSITE" id="PS00108">
    <property type="entry name" value="PROTEIN_KINASE_ST"/>
    <property type="match status" value="1"/>
</dbReference>
<dbReference type="GO" id="GO:2000369">
    <property type="term" value="P:regulation of clathrin-dependent endocytosis"/>
    <property type="evidence" value="ECO:0007669"/>
    <property type="project" value="TreeGrafter"/>
</dbReference>
<dbReference type="SMART" id="SM01326">
    <property type="entry name" value="PTEN_C2"/>
    <property type="match status" value="1"/>
</dbReference>
<accession>T1JLE5</accession>
<keyword evidence="12" id="KW-0677">Repeat</keyword>
<dbReference type="PhylomeDB" id="T1JLE5"/>
<dbReference type="eggNOG" id="KOG1989">
    <property type="taxonomic scope" value="Eukaryota"/>
</dbReference>
<proteinExistence type="inferred from homology"/>
<evidence type="ECO:0000256" key="4">
    <source>
        <dbReference type="ARBA" id="ARBA00004601"/>
    </source>
</evidence>
<evidence type="ECO:0000256" key="8">
    <source>
        <dbReference type="ARBA" id="ARBA00022490"/>
    </source>
</evidence>
<dbReference type="GO" id="GO:0005524">
    <property type="term" value="F:ATP binding"/>
    <property type="evidence" value="ECO:0007669"/>
    <property type="project" value="UniProtKB-KW"/>
</dbReference>
<dbReference type="InterPro" id="IPR000387">
    <property type="entry name" value="Tyr_Pase_dom"/>
</dbReference>
<organism evidence="39 40">
    <name type="scientific">Strigamia maritima</name>
    <name type="common">European centipede</name>
    <name type="synonym">Geophilus maritimus</name>
    <dbReference type="NCBI Taxonomy" id="126957"/>
    <lineage>
        <taxon>Eukaryota</taxon>
        <taxon>Metazoa</taxon>
        <taxon>Ecdysozoa</taxon>
        <taxon>Arthropoda</taxon>
        <taxon>Myriapoda</taxon>
        <taxon>Chilopoda</taxon>
        <taxon>Pleurostigmophora</taxon>
        <taxon>Geophilomorpha</taxon>
        <taxon>Linotaeniidae</taxon>
        <taxon>Strigamia</taxon>
    </lineage>
</organism>
<keyword evidence="15" id="KW-0378">Hydrolase</keyword>
<evidence type="ECO:0000256" key="23">
    <source>
        <dbReference type="ARBA" id="ARBA00023306"/>
    </source>
</evidence>
<evidence type="ECO:0000256" key="1">
    <source>
        <dbReference type="ARBA" id="ARBA00004132"/>
    </source>
</evidence>
<dbReference type="eggNOG" id="KOG0431">
    <property type="taxonomic scope" value="Eukaryota"/>
</dbReference>